<reference evidence="2 4" key="3">
    <citation type="journal article" date="2024" name="Syst. Appl. Microbiol.">
        <title>Helicobacter cappadocius sp. nov., from lizards: The first psychrotrophic Helicobacter species.</title>
        <authorList>
            <person name="Aydin F."/>
            <person name="Tarhane S."/>
            <person name="Karakaya E."/>
            <person name="Abay S."/>
            <person name="Kayman T."/>
            <person name="Guran O."/>
            <person name="Bozkurt E."/>
            <person name="Uzum N."/>
            <person name="Avci A."/>
            <person name="Olgun K."/>
            <person name="Jablonski D."/>
            <person name="Guran C."/>
            <person name="Burcin Saticioglu I."/>
        </authorList>
    </citation>
    <scope>NUCLEOTIDE SEQUENCE [LARGE SCALE GENOMIC DNA]</scope>
    <source>
        <strain evidence="2">Faydin-H75</strain>
        <strain evidence="4">faydin-H76</strain>
    </source>
</reference>
<dbReference type="Proteomes" id="UP001177258">
    <property type="component" value="Unassembled WGS sequence"/>
</dbReference>
<keyword evidence="5" id="KW-1185">Reference proteome</keyword>
<evidence type="ECO:0000313" key="4">
    <source>
        <dbReference type="Proteomes" id="UP001177258"/>
    </source>
</evidence>
<organism evidence="3 4">
    <name type="scientific">Helicobacter cappadocius</name>
    <dbReference type="NCBI Taxonomy" id="3063998"/>
    <lineage>
        <taxon>Bacteria</taxon>
        <taxon>Pseudomonadati</taxon>
        <taxon>Campylobacterota</taxon>
        <taxon>Epsilonproteobacteria</taxon>
        <taxon>Campylobacterales</taxon>
        <taxon>Helicobacteraceae</taxon>
        <taxon>Helicobacter</taxon>
    </lineage>
</organism>
<feature type="domain" description="CoA-binding" evidence="1">
    <location>
        <begin position="8"/>
        <end position="104"/>
    </location>
</feature>
<sequence length="135" mass="15350">MSDIKKILQTAKRIGIVGLSPDIAKDSNQVGKYLQQKGFKIIPIYPKEEKILEQKVYRNVKEALENENIDILVIFRKSEICVDIALEVLSAKTLPKVFWMQLGISNTQAKDMLESKGIQVIENKCIKIEYQALGE</sequence>
<gene>
    <name evidence="2" type="ORF">Q5I04_00715</name>
    <name evidence="3" type="ORF">Q5I06_00715</name>
</gene>
<dbReference type="EMBL" id="JAUPEV010000001">
    <property type="protein sequence ID" value="MDO7252441.1"/>
    <property type="molecule type" value="Genomic_DNA"/>
</dbReference>
<dbReference type="PANTHER" id="PTHR33303:SF2">
    <property type="entry name" value="COA-BINDING DOMAIN-CONTAINING PROTEIN"/>
    <property type="match status" value="1"/>
</dbReference>
<dbReference type="PANTHER" id="PTHR33303">
    <property type="entry name" value="CYTOPLASMIC PROTEIN-RELATED"/>
    <property type="match status" value="1"/>
</dbReference>
<dbReference type="Gene3D" id="3.40.50.720">
    <property type="entry name" value="NAD(P)-binding Rossmann-like Domain"/>
    <property type="match status" value="1"/>
</dbReference>
<reference evidence="2" key="2">
    <citation type="submission" date="2023-07" db="EMBL/GenBank/DDBJ databases">
        <authorList>
            <person name="Aydin F."/>
            <person name="Tarhane S."/>
            <person name="Saticioglu I.B."/>
            <person name="Karakaya E."/>
            <person name="Abay S."/>
            <person name="Guran O."/>
            <person name="Bozkurt E."/>
            <person name="Uzum N."/>
            <person name="Olgun K."/>
            <person name="Jablonski D."/>
        </authorList>
    </citation>
    <scope>NUCLEOTIDE SEQUENCE</scope>
    <source>
        <strain evidence="2">Faydin-H75</strain>
    </source>
</reference>
<evidence type="ECO:0000313" key="5">
    <source>
        <dbReference type="Proteomes" id="UP001240777"/>
    </source>
</evidence>
<dbReference type="SMART" id="SM00881">
    <property type="entry name" value="CoA_binding"/>
    <property type="match status" value="1"/>
</dbReference>
<evidence type="ECO:0000259" key="1">
    <source>
        <dbReference type="SMART" id="SM00881"/>
    </source>
</evidence>
<accession>A0AA90PXC2</accession>
<dbReference type="SUPFAM" id="SSF51735">
    <property type="entry name" value="NAD(P)-binding Rossmann-fold domains"/>
    <property type="match status" value="1"/>
</dbReference>
<evidence type="ECO:0000313" key="3">
    <source>
        <dbReference type="EMBL" id="MDP2538308.1"/>
    </source>
</evidence>
<comment type="caution">
    <text evidence="3">The sequence shown here is derived from an EMBL/GenBank/DDBJ whole genome shotgun (WGS) entry which is preliminary data.</text>
</comment>
<dbReference type="Proteomes" id="UP001240777">
    <property type="component" value="Unassembled WGS sequence"/>
</dbReference>
<dbReference type="AlphaFoldDB" id="A0AA90PXC2"/>
<proteinExistence type="predicted"/>
<reference evidence="3 5" key="1">
    <citation type="submission" date="2023-07" db="EMBL/GenBank/DDBJ databases">
        <title>Unpublished Manusciprt.</title>
        <authorList>
            <person name="Aydin F."/>
            <person name="Tarhane S."/>
            <person name="Saticioglu I.B."/>
            <person name="Karakaya E."/>
            <person name="Abay S."/>
            <person name="Guran O."/>
            <person name="Bozkurt E."/>
            <person name="Uzum N."/>
            <person name="Olgun K."/>
            <person name="Jablonski D."/>
        </authorList>
    </citation>
    <scope>NUCLEOTIDE SEQUENCE</scope>
    <source>
        <strain evidence="5">faydin-H75</strain>
        <strain evidence="3">Faydin-H76</strain>
    </source>
</reference>
<evidence type="ECO:0000313" key="2">
    <source>
        <dbReference type="EMBL" id="MDO7252441.1"/>
    </source>
</evidence>
<dbReference type="InterPro" id="IPR003781">
    <property type="entry name" value="CoA-bd"/>
</dbReference>
<protein>
    <submittedName>
        <fullName evidence="3">CoA-binding protein</fullName>
    </submittedName>
</protein>
<dbReference type="InterPro" id="IPR036291">
    <property type="entry name" value="NAD(P)-bd_dom_sf"/>
</dbReference>
<dbReference type="EMBL" id="JAUYZK010000001">
    <property type="protein sequence ID" value="MDP2538308.1"/>
    <property type="molecule type" value="Genomic_DNA"/>
</dbReference>
<dbReference type="Pfam" id="PF13380">
    <property type="entry name" value="CoA_binding_2"/>
    <property type="match status" value="1"/>
</dbReference>
<dbReference type="RefSeq" id="WP_305516282.1">
    <property type="nucleotide sequence ID" value="NZ_JAUPEV010000001.1"/>
</dbReference>
<name>A0AA90PXC2_9HELI</name>